<accession>A0AAD8NVZ8</accession>
<dbReference type="Gene3D" id="2.130.10.10">
    <property type="entry name" value="YVTN repeat-like/Quinoprotein amine dehydrogenase"/>
    <property type="match status" value="2"/>
</dbReference>
<dbReference type="AlphaFoldDB" id="A0AAD8NVZ8"/>
<evidence type="ECO:0000256" key="1">
    <source>
        <dbReference type="SAM" id="MobiDB-lite"/>
    </source>
</evidence>
<evidence type="ECO:0000313" key="3">
    <source>
        <dbReference type="Proteomes" id="UP001229421"/>
    </source>
</evidence>
<gene>
    <name evidence="2" type="ORF">QVD17_18771</name>
</gene>
<dbReference type="PANTHER" id="PTHR22840:SF12">
    <property type="entry name" value="WD REPEAT-CONTAINING PROTEIN 36"/>
    <property type="match status" value="1"/>
</dbReference>
<dbReference type="InterPro" id="IPR036322">
    <property type="entry name" value="WD40_repeat_dom_sf"/>
</dbReference>
<sequence length="97" mass="11315">MQVVHHLDHIMMWIVDTTDDASRLLRVRSAHSAPPLFIRFYPNGRHILSTGQDRAFRLFSVIQDQQSREPFSMSCDKKSKETQTKGRRNKPKTCDCI</sequence>
<evidence type="ECO:0000313" key="2">
    <source>
        <dbReference type="EMBL" id="KAK1423468.1"/>
    </source>
</evidence>
<dbReference type="GO" id="GO:0034388">
    <property type="term" value="C:Pwp2p-containing subcomplex of 90S preribosome"/>
    <property type="evidence" value="ECO:0007669"/>
    <property type="project" value="TreeGrafter"/>
</dbReference>
<organism evidence="2 3">
    <name type="scientific">Tagetes erecta</name>
    <name type="common">African marigold</name>
    <dbReference type="NCBI Taxonomy" id="13708"/>
    <lineage>
        <taxon>Eukaryota</taxon>
        <taxon>Viridiplantae</taxon>
        <taxon>Streptophyta</taxon>
        <taxon>Embryophyta</taxon>
        <taxon>Tracheophyta</taxon>
        <taxon>Spermatophyta</taxon>
        <taxon>Magnoliopsida</taxon>
        <taxon>eudicotyledons</taxon>
        <taxon>Gunneridae</taxon>
        <taxon>Pentapetalae</taxon>
        <taxon>asterids</taxon>
        <taxon>campanulids</taxon>
        <taxon>Asterales</taxon>
        <taxon>Asteraceae</taxon>
        <taxon>Asteroideae</taxon>
        <taxon>Heliantheae alliance</taxon>
        <taxon>Tageteae</taxon>
        <taxon>Tagetes</taxon>
    </lineage>
</organism>
<dbReference type="GO" id="GO:0032040">
    <property type="term" value="C:small-subunit processome"/>
    <property type="evidence" value="ECO:0007669"/>
    <property type="project" value="TreeGrafter"/>
</dbReference>
<feature type="compositionally biased region" description="Basic and acidic residues" evidence="1">
    <location>
        <begin position="75"/>
        <end position="84"/>
    </location>
</feature>
<protein>
    <submittedName>
        <fullName evidence="2">Uncharacterized protein</fullName>
    </submittedName>
</protein>
<keyword evidence="3" id="KW-1185">Reference proteome</keyword>
<feature type="region of interest" description="Disordered" evidence="1">
    <location>
        <begin position="70"/>
        <end position="97"/>
    </location>
</feature>
<proteinExistence type="predicted"/>
<name>A0AAD8NVZ8_TARER</name>
<dbReference type="EMBL" id="JAUHHV010000005">
    <property type="protein sequence ID" value="KAK1423468.1"/>
    <property type="molecule type" value="Genomic_DNA"/>
</dbReference>
<comment type="caution">
    <text evidence="2">The sequence shown here is derived from an EMBL/GenBank/DDBJ whole genome shotgun (WGS) entry which is preliminary data.</text>
</comment>
<reference evidence="2" key="1">
    <citation type="journal article" date="2023" name="bioRxiv">
        <title>Improved chromosome-level genome assembly for marigold (Tagetes erecta).</title>
        <authorList>
            <person name="Jiang F."/>
            <person name="Yuan L."/>
            <person name="Wang S."/>
            <person name="Wang H."/>
            <person name="Xu D."/>
            <person name="Wang A."/>
            <person name="Fan W."/>
        </authorList>
    </citation>
    <scope>NUCLEOTIDE SEQUENCE</scope>
    <source>
        <strain evidence="2">WSJ</strain>
        <tissue evidence="2">Leaf</tissue>
    </source>
</reference>
<dbReference type="SUPFAM" id="SSF50978">
    <property type="entry name" value="WD40 repeat-like"/>
    <property type="match status" value="1"/>
</dbReference>
<dbReference type="Proteomes" id="UP001229421">
    <property type="component" value="Unassembled WGS sequence"/>
</dbReference>
<dbReference type="GO" id="GO:0006364">
    <property type="term" value="P:rRNA processing"/>
    <property type="evidence" value="ECO:0007669"/>
    <property type="project" value="TreeGrafter"/>
</dbReference>
<dbReference type="PANTHER" id="PTHR22840">
    <property type="entry name" value="WD REPEAT-CONTAINING PROTEIN 36"/>
    <property type="match status" value="1"/>
</dbReference>
<dbReference type="InterPro" id="IPR015943">
    <property type="entry name" value="WD40/YVTN_repeat-like_dom_sf"/>
</dbReference>